<keyword evidence="1" id="KW-0812">Transmembrane</keyword>
<protein>
    <submittedName>
        <fullName evidence="2">Uncharacterized protein</fullName>
    </submittedName>
</protein>
<keyword evidence="1" id="KW-1133">Transmembrane helix</keyword>
<evidence type="ECO:0000313" key="3">
    <source>
        <dbReference type="Proteomes" id="UP000243217"/>
    </source>
</evidence>
<name>A0A1V9Y862_9STRA</name>
<dbReference type="AlphaFoldDB" id="A0A1V9Y862"/>
<feature type="transmembrane region" description="Helical" evidence="1">
    <location>
        <begin position="12"/>
        <end position="37"/>
    </location>
</feature>
<keyword evidence="3" id="KW-1185">Reference proteome</keyword>
<keyword evidence="1" id="KW-0472">Membrane</keyword>
<sequence>MDSALICNSGEIQIGTIHGMTNMVLIAIICVIICYCVERAFSPKHDPLDIHTSILNAHALYMLELEKWKFESE</sequence>
<dbReference type="EMBL" id="JNBS01004882">
    <property type="protein sequence ID" value="OQR81858.1"/>
    <property type="molecule type" value="Genomic_DNA"/>
</dbReference>
<evidence type="ECO:0000256" key="1">
    <source>
        <dbReference type="SAM" id="Phobius"/>
    </source>
</evidence>
<dbReference type="Proteomes" id="UP000243217">
    <property type="component" value="Unassembled WGS sequence"/>
</dbReference>
<gene>
    <name evidence="2" type="ORF">THRCLA_23288</name>
</gene>
<evidence type="ECO:0000313" key="2">
    <source>
        <dbReference type="EMBL" id="OQR81858.1"/>
    </source>
</evidence>
<organism evidence="2 3">
    <name type="scientific">Thraustotheca clavata</name>
    <dbReference type="NCBI Taxonomy" id="74557"/>
    <lineage>
        <taxon>Eukaryota</taxon>
        <taxon>Sar</taxon>
        <taxon>Stramenopiles</taxon>
        <taxon>Oomycota</taxon>
        <taxon>Saprolegniomycetes</taxon>
        <taxon>Saprolegniales</taxon>
        <taxon>Achlyaceae</taxon>
        <taxon>Thraustotheca</taxon>
    </lineage>
</organism>
<proteinExistence type="predicted"/>
<comment type="caution">
    <text evidence="2">The sequence shown here is derived from an EMBL/GenBank/DDBJ whole genome shotgun (WGS) entry which is preliminary data.</text>
</comment>
<accession>A0A1V9Y862</accession>
<reference evidence="2 3" key="1">
    <citation type="journal article" date="2014" name="Genome Biol. Evol.">
        <title>The secreted proteins of Achlya hypogyna and Thraustotheca clavata identify the ancestral oomycete secretome and reveal gene acquisitions by horizontal gene transfer.</title>
        <authorList>
            <person name="Misner I."/>
            <person name="Blouin N."/>
            <person name="Leonard G."/>
            <person name="Richards T.A."/>
            <person name="Lane C.E."/>
        </authorList>
    </citation>
    <scope>NUCLEOTIDE SEQUENCE [LARGE SCALE GENOMIC DNA]</scope>
    <source>
        <strain evidence="2 3">ATCC 34112</strain>
    </source>
</reference>